<evidence type="ECO:0000313" key="2">
    <source>
        <dbReference type="EMBL" id="GAA5118726.1"/>
    </source>
</evidence>
<comment type="caution">
    <text evidence="2">The sequence shown here is derived from an EMBL/GenBank/DDBJ whole genome shotgun (WGS) entry which is preliminary data.</text>
</comment>
<dbReference type="Proteomes" id="UP001500804">
    <property type="component" value="Unassembled WGS sequence"/>
</dbReference>
<protein>
    <submittedName>
        <fullName evidence="2">YdcF family protein</fullName>
    </submittedName>
</protein>
<dbReference type="PANTHER" id="PTHR30336">
    <property type="entry name" value="INNER MEMBRANE PROTEIN, PROBABLE PERMEASE"/>
    <property type="match status" value="1"/>
</dbReference>
<name>A0ABP9NI02_9PSEU</name>
<organism evidence="2 3">
    <name type="scientific">Pseudonocardia adelaidensis</name>
    <dbReference type="NCBI Taxonomy" id="648754"/>
    <lineage>
        <taxon>Bacteria</taxon>
        <taxon>Bacillati</taxon>
        <taxon>Actinomycetota</taxon>
        <taxon>Actinomycetes</taxon>
        <taxon>Pseudonocardiales</taxon>
        <taxon>Pseudonocardiaceae</taxon>
        <taxon>Pseudonocardia</taxon>
    </lineage>
</organism>
<keyword evidence="3" id="KW-1185">Reference proteome</keyword>
<feature type="domain" description="DUF218" evidence="1">
    <location>
        <begin position="33"/>
        <end position="149"/>
    </location>
</feature>
<accession>A0ABP9NI02</accession>
<dbReference type="EMBL" id="BAABJO010000007">
    <property type="protein sequence ID" value="GAA5118726.1"/>
    <property type="molecule type" value="Genomic_DNA"/>
</dbReference>
<dbReference type="RefSeq" id="WP_345604970.1">
    <property type="nucleotide sequence ID" value="NZ_BAABJO010000007.1"/>
</dbReference>
<evidence type="ECO:0000313" key="3">
    <source>
        <dbReference type="Proteomes" id="UP001500804"/>
    </source>
</evidence>
<dbReference type="InterPro" id="IPR051599">
    <property type="entry name" value="Cell_Envelope_Assoc"/>
</dbReference>
<reference evidence="3" key="1">
    <citation type="journal article" date="2019" name="Int. J. Syst. Evol. Microbiol.">
        <title>The Global Catalogue of Microorganisms (GCM) 10K type strain sequencing project: providing services to taxonomists for standard genome sequencing and annotation.</title>
        <authorList>
            <consortium name="The Broad Institute Genomics Platform"/>
            <consortium name="The Broad Institute Genome Sequencing Center for Infectious Disease"/>
            <person name="Wu L."/>
            <person name="Ma J."/>
        </authorList>
    </citation>
    <scope>NUCLEOTIDE SEQUENCE [LARGE SCALE GENOMIC DNA]</scope>
    <source>
        <strain evidence="3">JCM 18302</strain>
    </source>
</reference>
<sequence length="233" mass="24939">MGQPGRAITARERDDALLLWHYLRLDHALRPCDAAVGLGSHDLGVATHAAELYHRGMFPVIVFTGGSSPTTRDRFPRGEAVHYREHALALGVPAAAVLVDPDATNTGANIVNSRALLAAAGRRPASVLLISKPYAERRSHATATRLWPEVEVLCSSTPLDYGPYVRSIGDERLVIGMMVGELQRIIEYPARGFTLPQDVPAEVAAAGDRLRSAGFVSRAVGASAGSDGRPSRM</sequence>
<evidence type="ECO:0000259" key="1">
    <source>
        <dbReference type="Pfam" id="PF02698"/>
    </source>
</evidence>
<dbReference type="PANTHER" id="PTHR30336:SF20">
    <property type="entry name" value="DUF218 DOMAIN-CONTAINING PROTEIN"/>
    <property type="match status" value="1"/>
</dbReference>
<dbReference type="CDD" id="cd06259">
    <property type="entry name" value="YdcF-like"/>
    <property type="match status" value="1"/>
</dbReference>
<dbReference type="Pfam" id="PF02698">
    <property type="entry name" value="DUF218"/>
    <property type="match status" value="1"/>
</dbReference>
<dbReference type="InterPro" id="IPR014729">
    <property type="entry name" value="Rossmann-like_a/b/a_fold"/>
</dbReference>
<proteinExistence type="predicted"/>
<dbReference type="InterPro" id="IPR003848">
    <property type="entry name" value="DUF218"/>
</dbReference>
<gene>
    <name evidence="2" type="ORF">GCM10023320_23310</name>
</gene>
<dbReference type="Gene3D" id="3.40.50.620">
    <property type="entry name" value="HUPs"/>
    <property type="match status" value="1"/>
</dbReference>